<proteinExistence type="predicted"/>
<dbReference type="EMBL" id="WDBZ01000024">
    <property type="protein sequence ID" value="KAB6452113.1"/>
    <property type="molecule type" value="Genomic_DNA"/>
</dbReference>
<evidence type="ECO:0000313" key="25">
    <source>
        <dbReference type="Proteomes" id="UP000462015"/>
    </source>
</evidence>
<evidence type="ECO:0000313" key="29">
    <source>
        <dbReference type="Proteomes" id="UP000470952"/>
    </source>
</evidence>
<evidence type="ECO:0000313" key="10">
    <source>
        <dbReference type="EMBL" id="MDB0852728.1"/>
    </source>
</evidence>
<dbReference type="Proteomes" id="UP000483142">
    <property type="component" value="Unassembled WGS sequence"/>
</dbReference>
<dbReference type="EMBL" id="WDAG01000024">
    <property type="protein sequence ID" value="KAB6657111.1"/>
    <property type="molecule type" value="Genomic_DNA"/>
</dbReference>
<reference evidence="18 19" key="1">
    <citation type="submission" date="2018-08" db="EMBL/GenBank/DDBJ databases">
        <title>A genome reference for cultivated species of the human gut microbiota.</title>
        <authorList>
            <person name="Zou Y."/>
            <person name="Xue W."/>
            <person name="Luo G."/>
        </authorList>
    </citation>
    <scope>NUCLEOTIDE SEQUENCE [LARGE SCALE GENOMIC DNA]</scope>
    <source>
        <strain evidence="15 21">AF14-8</strain>
        <strain evidence="14 19">AF18-14</strain>
        <strain evidence="17 22">AF39-8AT</strain>
        <strain evidence="16 20">AM09-18</strain>
        <strain evidence="13 18">OM08-13BH</strain>
    </source>
</reference>
<evidence type="ECO:0000313" key="6">
    <source>
        <dbReference type="EMBL" id="KAB6657111.1"/>
    </source>
</evidence>
<evidence type="ECO:0000313" key="2">
    <source>
        <dbReference type="EMBL" id="KAB3853657.1"/>
    </source>
</evidence>
<dbReference type="Pfam" id="PF21983">
    <property type="entry name" value="NikA-like"/>
    <property type="match status" value="1"/>
</dbReference>
<evidence type="ECO:0000313" key="28">
    <source>
        <dbReference type="Proteomes" id="UP000470777"/>
    </source>
</evidence>
<dbReference type="Proteomes" id="UP001210999">
    <property type="component" value="Unassembled WGS sequence"/>
</dbReference>
<evidence type="ECO:0000313" key="15">
    <source>
        <dbReference type="EMBL" id="RGV03866.1"/>
    </source>
</evidence>
<gene>
    <name evidence="17" type="ORF">DW043_15010</name>
    <name evidence="16" type="ORF">DW105_19355</name>
    <name evidence="15" type="ORF">DWW27_20335</name>
    <name evidence="14" type="ORF">DWX04_19900</name>
    <name evidence="13" type="ORF">DXC16_14130</name>
    <name evidence="2" type="ORF">GAS37_21590</name>
    <name evidence="1" type="ORF">GAY01_14950</name>
    <name evidence="5" type="ORF">GAY12_11910</name>
    <name evidence="8" type="ORF">GAY17_17050</name>
    <name evidence="4" type="ORF">GAZ06_21670</name>
    <name evidence="3" type="ORF">GAZ09_12760</name>
    <name evidence="6" type="ORF">GAZ76_17570</name>
    <name evidence="7" type="ORF">GAZ92_15940</name>
    <name evidence="12" type="ORF">HKQ54_10475</name>
    <name evidence="9" type="ORF">LI282_15215</name>
    <name evidence="10" type="ORF">PL594_14585</name>
    <name evidence="11" type="ORF">RVY68_00770</name>
</gene>
<evidence type="ECO:0000313" key="5">
    <source>
        <dbReference type="EMBL" id="KAB6634686.1"/>
    </source>
</evidence>
<dbReference type="Proteomes" id="UP000470332">
    <property type="component" value="Unassembled WGS sequence"/>
</dbReference>
<dbReference type="EMBL" id="QROB01000022">
    <property type="protein sequence ID" value="RHK85567.1"/>
    <property type="molecule type" value="Genomic_DNA"/>
</dbReference>
<evidence type="ECO:0000313" key="11">
    <source>
        <dbReference type="EMBL" id="MDU0247266.1"/>
    </source>
</evidence>
<evidence type="ECO:0000313" key="20">
    <source>
        <dbReference type="Proteomes" id="UP000283958"/>
    </source>
</evidence>
<dbReference type="RefSeq" id="WP_005868789.1">
    <property type="nucleotide sequence ID" value="NZ_BAABYE010000002.1"/>
</dbReference>
<dbReference type="EMBL" id="JAQKEI010000019">
    <property type="protein sequence ID" value="MDB0852728.1"/>
    <property type="molecule type" value="Genomic_DNA"/>
</dbReference>
<dbReference type="EMBL" id="QRXI01000038">
    <property type="protein sequence ID" value="RGT87220.1"/>
    <property type="molecule type" value="Genomic_DNA"/>
</dbReference>
<dbReference type="Proteomes" id="UP000462015">
    <property type="component" value="Unassembled WGS sequence"/>
</dbReference>
<comment type="caution">
    <text evidence="9">The sequence shown here is derived from an EMBL/GenBank/DDBJ whole genome shotgun (WGS) entry which is preliminary data.</text>
</comment>
<dbReference type="EMBL" id="JAJCQG010000051">
    <property type="protein sequence ID" value="MCB7282379.1"/>
    <property type="molecule type" value="Genomic_DNA"/>
</dbReference>
<evidence type="ECO:0000313" key="23">
    <source>
        <dbReference type="Proteomes" id="UP000433382"/>
    </source>
</evidence>
<reference evidence="23 24" key="2">
    <citation type="journal article" date="2019" name="Nat. Med.">
        <title>A library of human gut bacterial isolates paired with longitudinal multiomics data enables mechanistic microbiome research.</title>
        <authorList>
            <person name="Poyet M."/>
            <person name="Groussin M."/>
            <person name="Gibbons S.M."/>
            <person name="Avila-Pacheco J."/>
            <person name="Jiang X."/>
            <person name="Kearney S.M."/>
            <person name="Perrotta A.R."/>
            <person name="Berdy B."/>
            <person name="Zhao S."/>
            <person name="Lieberman T.D."/>
            <person name="Swanson P.K."/>
            <person name="Smith M."/>
            <person name="Roesemann S."/>
            <person name="Alexander J.E."/>
            <person name="Rich S.A."/>
            <person name="Livny J."/>
            <person name="Vlamakis H."/>
            <person name="Clish C."/>
            <person name="Bullock K."/>
            <person name="Deik A."/>
            <person name="Scott J."/>
            <person name="Pierce K.A."/>
            <person name="Xavier R.J."/>
            <person name="Alm E.J."/>
        </authorList>
    </citation>
    <scope>NUCLEOTIDE SEQUENCE [LARGE SCALE GENOMIC DNA]</scope>
    <source>
        <strain evidence="4 26">BIOML-A140</strain>
        <strain evidence="3 30">BIOML-A141</strain>
        <strain evidence="1 23">BIOML-A73</strain>
        <strain evidence="8 24">BIOML-A82</strain>
        <strain evidence="7 28">BIOML-A85</strain>
        <strain evidence="2 27">BIOML-A9</strain>
        <strain evidence="6 29">BIOML-A93</strain>
        <strain evidence="5 25">BIOML-A98</strain>
    </source>
</reference>
<organism evidence="9 32">
    <name type="scientific">Phocaeicola vulgatus</name>
    <name type="common">Bacteroides vulgatus</name>
    <dbReference type="NCBI Taxonomy" id="821"/>
    <lineage>
        <taxon>Bacteria</taxon>
        <taxon>Pseudomonadati</taxon>
        <taxon>Bacteroidota</taxon>
        <taxon>Bacteroidia</taxon>
        <taxon>Bacteroidales</taxon>
        <taxon>Bacteroidaceae</taxon>
        <taxon>Phocaeicola</taxon>
    </lineage>
</organism>
<dbReference type="EMBL" id="JAWDHD010000002">
    <property type="protein sequence ID" value="MDU0247266.1"/>
    <property type="molecule type" value="Genomic_DNA"/>
</dbReference>
<dbReference type="Proteomes" id="UP001181258">
    <property type="component" value="Unassembled WGS sequence"/>
</dbReference>
<reference evidence="10" key="5">
    <citation type="submission" date="2023-01" db="EMBL/GenBank/DDBJ databases">
        <title>Human gut microbiome strain richness.</title>
        <authorList>
            <person name="Chen-Liaw A."/>
        </authorList>
    </citation>
    <scope>NUCLEOTIDE SEQUENCE</scope>
    <source>
        <strain evidence="10">H9_m1001271B151109d0_201107</strain>
    </source>
</reference>
<reference evidence="9" key="4">
    <citation type="submission" date="2021-10" db="EMBL/GenBank/DDBJ databases">
        <title>Collection of gut derived symbiotic bacterial strains cultured from healthy donors.</title>
        <authorList>
            <person name="Lin H."/>
            <person name="Littmann E."/>
            <person name="Kohout C."/>
            <person name="Pamer E.G."/>
        </authorList>
    </citation>
    <scope>NUCLEOTIDE SEQUENCE</scope>
    <source>
        <strain evidence="9">DFI.1.167</strain>
    </source>
</reference>
<dbReference type="Proteomes" id="UP001199363">
    <property type="component" value="Unassembled WGS sequence"/>
</dbReference>
<evidence type="ECO:0000313" key="16">
    <source>
        <dbReference type="EMBL" id="RHJ70706.1"/>
    </source>
</evidence>
<reference evidence="12 31" key="3">
    <citation type="submission" date="2020-04" db="EMBL/GenBank/DDBJ databases">
        <title>A novel gut-associated lysogenic phage, Bacteroides phage BV01, alters the host transcriptome and bile acid metabolism in Bacteroides vulgatus.</title>
        <authorList>
            <person name="Campbell D.E."/>
            <person name="Ly L."/>
            <person name="Ridlon J.M."/>
            <person name="Hsiao A."/>
            <person name="Degnan P.H."/>
        </authorList>
    </citation>
    <scope>NUCLEOTIDE SEQUENCE [LARGE SCALE GENOMIC DNA]</scope>
    <source>
        <strain evidence="12 31">VPI-4506</strain>
    </source>
</reference>
<dbReference type="EMBL" id="QSTG01000024">
    <property type="protein sequence ID" value="RGM42738.1"/>
    <property type="molecule type" value="Genomic_DNA"/>
</dbReference>
<evidence type="ECO:0000313" key="13">
    <source>
        <dbReference type="EMBL" id="RGM42738.1"/>
    </source>
</evidence>
<dbReference type="EMBL" id="QRMN01000069">
    <property type="protein sequence ID" value="RHJ70706.1"/>
    <property type="molecule type" value="Genomic_DNA"/>
</dbReference>
<dbReference type="Proteomes" id="UP000433382">
    <property type="component" value="Unassembled WGS sequence"/>
</dbReference>
<evidence type="ECO:0000313" key="12">
    <source>
        <dbReference type="EMBL" id="NMW36550.1"/>
    </source>
</evidence>
<evidence type="ECO:0000313" key="18">
    <source>
        <dbReference type="Proteomes" id="UP000261003"/>
    </source>
</evidence>
<dbReference type="AlphaFoldDB" id="A0A396F6K4"/>
<evidence type="ECO:0000313" key="32">
    <source>
        <dbReference type="Proteomes" id="UP001199363"/>
    </source>
</evidence>
<dbReference type="Proteomes" id="UP000468344">
    <property type="component" value="Unassembled WGS sequence"/>
</dbReference>
<dbReference type="Proteomes" id="UP000261003">
    <property type="component" value="Unassembled WGS sequence"/>
</dbReference>
<dbReference type="GeneID" id="43186557"/>
<dbReference type="Proteomes" id="UP000437380">
    <property type="component" value="Unassembled WGS sequence"/>
</dbReference>
<evidence type="ECO:0000313" key="8">
    <source>
        <dbReference type="EMBL" id="KAB6697689.1"/>
    </source>
</evidence>
<dbReference type="Proteomes" id="UP000283833">
    <property type="component" value="Unassembled WGS sequence"/>
</dbReference>
<protein>
    <submittedName>
        <fullName evidence="9">MobC family plasmid mobilization relaxosome protein</fullName>
    </submittedName>
    <submittedName>
        <fullName evidence="13">Plasmid mobilization relaxosome protein MobC</fullName>
    </submittedName>
</protein>
<dbReference type="EMBL" id="WDAL01000022">
    <property type="protein sequence ID" value="KAB6634686.1"/>
    <property type="molecule type" value="Genomic_DNA"/>
</dbReference>
<dbReference type="EMBL" id="JABDSH010000077">
    <property type="protein sequence ID" value="NMW36550.1"/>
    <property type="molecule type" value="Genomic_DNA"/>
</dbReference>
<evidence type="ECO:0000313" key="9">
    <source>
        <dbReference type="EMBL" id="MCB7282379.1"/>
    </source>
</evidence>
<evidence type="ECO:0000313" key="17">
    <source>
        <dbReference type="EMBL" id="RHK85567.1"/>
    </source>
</evidence>
<evidence type="ECO:0000313" key="4">
    <source>
        <dbReference type="EMBL" id="KAB6471084.1"/>
    </source>
</evidence>
<accession>A0A396F6K4</accession>
<evidence type="ECO:0000313" key="3">
    <source>
        <dbReference type="EMBL" id="KAB6452113.1"/>
    </source>
</evidence>
<name>A0A396F6K4_PHOVU</name>
<dbReference type="Proteomes" id="UP000285379">
    <property type="component" value="Unassembled WGS sequence"/>
</dbReference>
<dbReference type="EMBL" id="WCZM01000022">
    <property type="protein sequence ID" value="KAB3567952.1"/>
    <property type="molecule type" value="Genomic_DNA"/>
</dbReference>
<dbReference type="InterPro" id="IPR053842">
    <property type="entry name" value="NikA-like"/>
</dbReference>
<reference evidence="11" key="6">
    <citation type="submission" date="2023-10" db="EMBL/GenBank/DDBJ databases">
        <title>Genome of potential pathogenic bacteria in Crohn's disease.</title>
        <authorList>
            <person name="Rodriguez-Palacios A."/>
        </authorList>
    </citation>
    <scope>NUCLEOTIDE SEQUENCE</scope>
    <source>
        <strain evidence="11">CavFT-hAR107</strain>
    </source>
</reference>
<evidence type="ECO:0000313" key="31">
    <source>
        <dbReference type="Proteomes" id="UP000555193"/>
    </source>
</evidence>
<dbReference type="EMBL" id="WCZY01000024">
    <property type="protein sequence ID" value="KAB6690179.1"/>
    <property type="molecule type" value="Genomic_DNA"/>
</dbReference>
<evidence type="ECO:0000313" key="26">
    <source>
        <dbReference type="Proteomes" id="UP000468344"/>
    </source>
</evidence>
<sequence length="130" mass="14996">MRGRVHARRTLKGLVADLRQVRKYKELTATEKLKYRIAVKMTAADYFRLLTRSHEAGVSPSEYMRECFRNGHVKERLSEEHAGYIRQLCGMANNLNQLARKANAGGFHDERWDCKVAVARIHELITKIGI</sequence>
<evidence type="ECO:0000313" key="22">
    <source>
        <dbReference type="Proteomes" id="UP000286392"/>
    </source>
</evidence>
<evidence type="ECO:0000313" key="1">
    <source>
        <dbReference type="EMBL" id="KAB3567952.1"/>
    </source>
</evidence>
<evidence type="ECO:0000313" key="24">
    <source>
        <dbReference type="Proteomes" id="UP000437380"/>
    </source>
</evidence>
<dbReference type="EMBL" id="WDBY01000066">
    <property type="protein sequence ID" value="KAB6471084.1"/>
    <property type="molecule type" value="Genomic_DNA"/>
</dbReference>
<dbReference type="Proteomes" id="UP000286392">
    <property type="component" value="Unassembled WGS sequence"/>
</dbReference>
<dbReference type="EMBL" id="WCXA01000070">
    <property type="protein sequence ID" value="KAB3853657.1"/>
    <property type="molecule type" value="Genomic_DNA"/>
</dbReference>
<evidence type="ECO:0000313" key="14">
    <source>
        <dbReference type="EMBL" id="RGT87220.1"/>
    </source>
</evidence>
<evidence type="ECO:0000313" key="7">
    <source>
        <dbReference type="EMBL" id="KAB6690179.1"/>
    </source>
</evidence>
<dbReference type="EMBL" id="WCZV01000025">
    <property type="protein sequence ID" value="KAB6697689.1"/>
    <property type="molecule type" value="Genomic_DNA"/>
</dbReference>
<evidence type="ECO:0000313" key="21">
    <source>
        <dbReference type="Proteomes" id="UP000285379"/>
    </source>
</evidence>
<dbReference type="Proteomes" id="UP000470952">
    <property type="component" value="Unassembled WGS sequence"/>
</dbReference>
<dbReference type="Proteomes" id="UP000555193">
    <property type="component" value="Unassembled WGS sequence"/>
</dbReference>
<dbReference type="Proteomes" id="UP000283958">
    <property type="component" value="Unassembled WGS sequence"/>
</dbReference>
<evidence type="ECO:0000313" key="27">
    <source>
        <dbReference type="Proteomes" id="UP000470332"/>
    </source>
</evidence>
<evidence type="ECO:0000313" key="30">
    <source>
        <dbReference type="Proteomes" id="UP000483142"/>
    </source>
</evidence>
<evidence type="ECO:0000313" key="19">
    <source>
        <dbReference type="Proteomes" id="UP000283833"/>
    </source>
</evidence>
<dbReference type="EMBL" id="QRYT01000069">
    <property type="protein sequence ID" value="RGV03866.1"/>
    <property type="molecule type" value="Genomic_DNA"/>
</dbReference>
<dbReference type="Proteomes" id="UP000470777">
    <property type="component" value="Unassembled WGS sequence"/>
</dbReference>